<protein>
    <submittedName>
        <fullName evidence="3">Uncharacterized protein</fullName>
    </submittedName>
</protein>
<comment type="caution">
    <text evidence="3">The sequence shown here is derived from an EMBL/GenBank/DDBJ whole genome shotgun (WGS) entry which is preliminary data.</text>
</comment>
<feature type="transmembrane region" description="Helical" evidence="2">
    <location>
        <begin position="12"/>
        <end position="34"/>
    </location>
</feature>
<keyword evidence="2" id="KW-1133">Transmembrane helix</keyword>
<dbReference type="EMBL" id="JAIQZJ010000001">
    <property type="protein sequence ID" value="MBZ5737277.1"/>
    <property type="molecule type" value="Genomic_DNA"/>
</dbReference>
<feature type="compositionally biased region" description="Low complexity" evidence="1">
    <location>
        <begin position="51"/>
        <end position="61"/>
    </location>
</feature>
<feature type="region of interest" description="Disordered" evidence="1">
    <location>
        <begin position="37"/>
        <end position="67"/>
    </location>
</feature>
<evidence type="ECO:0000256" key="1">
    <source>
        <dbReference type="SAM" id="MobiDB-lite"/>
    </source>
</evidence>
<name>A0ABS7U9E0_9ACTN</name>
<keyword evidence="2" id="KW-0812">Transmembrane</keyword>
<sequence>MAGDEHHGRRAPHAGVVVGALGVAAVAALVALVVPHLTSDDPQPVPPSPAAPSSCLTPTPSGADADWTICWDD</sequence>
<evidence type="ECO:0000256" key="2">
    <source>
        <dbReference type="SAM" id="Phobius"/>
    </source>
</evidence>
<evidence type="ECO:0000313" key="3">
    <source>
        <dbReference type="EMBL" id="MBZ5737277.1"/>
    </source>
</evidence>
<organism evidence="3 4">
    <name type="scientific">Nocardioides mangrovi</name>
    <dbReference type="NCBI Taxonomy" id="2874580"/>
    <lineage>
        <taxon>Bacteria</taxon>
        <taxon>Bacillati</taxon>
        <taxon>Actinomycetota</taxon>
        <taxon>Actinomycetes</taxon>
        <taxon>Propionibacteriales</taxon>
        <taxon>Nocardioidaceae</taxon>
        <taxon>Nocardioides</taxon>
    </lineage>
</organism>
<accession>A0ABS7U9E0</accession>
<keyword evidence="4" id="KW-1185">Reference proteome</keyword>
<gene>
    <name evidence="3" type="ORF">K8U61_03800</name>
</gene>
<reference evidence="3 4" key="1">
    <citation type="submission" date="2021-09" db="EMBL/GenBank/DDBJ databases">
        <title>Whole genome sequence of Nocardioides sp. GBK3QG-3.</title>
        <authorList>
            <person name="Tuo L."/>
        </authorList>
    </citation>
    <scope>NUCLEOTIDE SEQUENCE [LARGE SCALE GENOMIC DNA]</scope>
    <source>
        <strain evidence="3 4">GBK3QG-3</strain>
    </source>
</reference>
<keyword evidence="2" id="KW-0472">Membrane</keyword>
<dbReference type="RefSeq" id="WP_224121632.1">
    <property type="nucleotide sequence ID" value="NZ_JAIQZJ010000001.1"/>
</dbReference>
<proteinExistence type="predicted"/>
<evidence type="ECO:0000313" key="4">
    <source>
        <dbReference type="Proteomes" id="UP000780875"/>
    </source>
</evidence>
<dbReference type="Proteomes" id="UP000780875">
    <property type="component" value="Unassembled WGS sequence"/>
</dbReference>